<protein>
    <submittedName>
        <fullName evidence="1">Uncharacterized protein</fullName>
    </submittedName>
</protein>
<dbReference type="AlphaFoldDB" id="A0A0A8ZNK4"/>
<reference evidence="1" key="2">
    <citation type="journal article" date="2015" name="Data Brief">
        <title>Shoot transcriptome of the giant reed, Arundo donax.</title>
        <authorList>
            <person name="Barrero R.A."/>
            <person name="Guerrero F.D."/>
            <person name="Moolhuijzen P."/>
            <person name="Goolsby J.A."/>
            <person name="Tidwell J."/>
            <person name="Bellgard S.E."/>
            <person name="Bellgard M.I."/>
        </authorList>
    </citation>
    <scope>NUCLEOTIDE SEQUENCE</scope>
    <source>
        <tissue evidence="1">Shoot tissue taken approximately 20 cm above the soil surface</tissue>
    </source>
</reference>
<sequence>MTDCIFCYKYLSNVCWSGNCLPHSIFSICYWVMSQLYGAHFKLFPQYFCRALLYMSTGDNKQTLNDMLHC</sequence>
<organism evidence="1">
    <name type="scientific">Arundo donax</name>
    <name type="common">Giant reed</name>
    <name type="synonym">Donax arundinaceus</name>
    <dbReference type="NCBI Taxonomy" id="35708"/>
    <lineage>
        <taxon>Eukaryota</taxon>
        <taxon>Viridiplantae</taxon>
        <taxon>Streptophyta</taxon>
        <taxon>Embryophyta</taxon>
        <taxon>Tracheophyta</taxon>
        <taxon>Spermatophyta</taxon>
        <taxon>Magnoliopsida</taxon>
        <taxon>Liliopsida</taxon>
        <taxon>Poales</taxon>
        <taxon>Poaceae</taxon>
        <taxon>PACMAD clade</taxon>
        <taxon>Arundinoideae</taxon>
        <taxon>Arundineae</taxon>
        <taxon>Arundo</taxon>
    </lineage>
</organism>
<dbReference type="EMBL" id="GBRH01261473">
    <property type="protein sequence ID" value="JAD36422.1"/>
    <property type="molecule type" value="Transcribed_RNA"/>
</dbReference>
<proteinExistence type="predicted"/>
<accession>A0A0A8ZNK4</accession>
<reference evidence="1" key="1">
    <citation type="submission" date="2014-09" db="EMBL/GenBank/DDBJ databases">
        <authorList>
            <person name="Magalhaes I.L.F."/>
            <person name="Oliveira U."/>
            <person name="Santos F.R."/>
            <person name="Vidigal T.H.D.A."/>
            <person name="Brescovit A.D."/>
            <person name="Santos A.J."/>
        </authorList>
    </citation>
    <scope>NUCLEOTIDE SEQUENCE</scope>
    <source>
        <tissue evidence="1">Shoot tissue taken approximately 20 cm above the soil surface</tissue>
    </source>
</reference>
<evidence type="ECO:0000313" key="1">
    <source>
        <dbReference type="EMBL" id="JAD36422.1"/>
    </source>
</evidence>
<name>A0A0A8ZNK4_ARUDO</name>